<evidence type="ECO:0000313" key="1">
    <source>
        <dbReference type="EMBL" id="MDP0589998.1"/>
    </source>
</evidence>
<evidence type="ECO:0000313" key="2">
    <source>
        <dbReference type="Proteomes" id="UP001178148"/>
    </source>
</evidence>
<protein>
    <submittedName>
        <fullName evidence="1">Uncharacterized protein</fullName>
    </submittedName>
</protein>
<proteinExistence type="predicted"/>
<keyword evidence="2" id="KW-1185">Reference proteome</keyword>
<name>A0AA90NY79_9GAMM</name>
<accession>A0AA90NY79</accession>
<reference evidence="1 2" key="1">
    <citation type="journal article" date="2023" name="bioRxiv">
        <title>An intranuclear bacterial parasite of deep-sea mussels expresses apoptosis inhibitors acquired from its host.</title>
        <authorList>
            <person name="Gonzalez Porras M.A."/>
            <person name="Assie A."/>
            <person name="Tietjen M."/>
            <person name="Violette M."/>
            <person name="Kleiner M."/>
            <person name="Gruber-Vodicka H."/>
            <person name="Dubilier N."/>
            <person name="Leisch N."/>
        </authorList>
    </citation>
    <scope>NUCLEOTIDE SEQUENCE [LARGE SCALE GENOMIC DNA]</scope>
    <source>
        <strain evidence="1">IAP13</strain>
    </source>
</reference>
<dbReference type="Proteomes" id="UP001178148">
    <property type="component" value="Unassembled WGS sequence"/>
</dbReference>
<gene>
    <name evidence="1" type="ORF">QS748_12760</name>
</gene>
<comment type="caution">
    <text evidence="1">The sequence shown here is derived from an EMBL/GenBank/DDBJ whole genome shotgun (WGS) entry which is preliminary data.</text>
</comment>
<organism evidence="1 2">
    <name type="scientific">Candidatus Endonucleibacter bathymodioli</name>
    <dbReference type="NCBI Taxonomy" id="539814"/>
    <lineage>
        <taxon>Bacteria</taxon>
        <taxon>Pseudomonadati</taxon>
        <taxon>Pseudomonadota</taxon>
        <taxon>Gammaproteobacteria</taxon>
        <taxon>Oceanospirillales</taxon>
        <taxon>Endozoicomonadaceae</taxon>
        <taxon>Candidatus Endonucleibacter</taxon>
    </lineage>
</organism>
<sequence>MQSTTAYLLRVIGMQKQWGVETLHEALKNNTAMAKFPDHAVKTQSSSVFLLIYWGVRLEILVFEAKGKG</sequence>
<dbReference type="EMBL" id="JASXSV010000026">
    <property type="protein sequence ID" value="MDP0589998.1"/>
    <property type="molecule type" value="Genomic_DNA"/>
</dbReference>
<dbReference type="AlphaFoldDB" id="A0AA90NY79"/>